<dbReference type="PANTHER" id="PTHR34857">
    <property type="entry name" value="SLL0384 PROTEIN"/>
    <property type="match status" value="1"/>
</dbReference>
<comment type="subcellular location">
    <subcellularLocation>
        <location evidence="1">Membrane</location>
        <topology evidence="1">Multi-pass membrane protein</topology>
    </subcellularLocation>
</comment>
<keyword evidence="8" id="KW-1185">Reference proteome</keyword>
<feature type="transmembrane region" description="Helical" evidence="6">
    <location>
        <begin position="67"/>
        <end position="91"/>
    </location>
</feature>
<reference evidence="8" key="1">
    <citation type="journal article" date="2019" name="Int. J. Syst. Evol. Microbiol.">
        <title>The Global Catalogue of Microorganisms (GCM) 10K type strain sequencing project: providing services to taxonomists for standard genome sequencing and annotation.</title>
        <authorList>
            <consortium name="The Broad Institute Genomics Platform"/>
            <consortium name="The Broad Institute Genome Sequencing Center for Infectious Disease"/>
            <person name="Wu L."/>
            <person name="Ma J."/>
        </authorList>
    </citation>
    <scope>NUCLEOTIDE SEQUENCE [LARGE SCALE GENOMIC DNA]</scope>
    <source>
        <strain evidence="8">JCM 1407</strain>
    </source>
</reference>
<keyword evidence="4 6" id="KW-1133">Transmembrane helix</keyword>
<keyword evidence="3 6" id="KW-0812">Transmembrane</keyword>
<evidence type="ECO:0000313" key="7">
    <source>
        <dbReference type="EMBL" id="GAA0736826.1"/>
    </source>
</evidence>
<dbReference type="PANTHER" id="PTHR34857:SF2">
    <property type="entry name" value="SLL0384 PROTEIN"/>
    <property type="match status" value="1"/>
</dbReference>
<evidence type="ECO:0000313" key="8">
    <source>
        <dbReference type="Proteomes" id="UP001501510"/>
    </source>
</evidence>
<keyword evidence="2" id="KW-1003">Cell membrane</keyword>
<feature type="transmembrane region" description="Helical" evidence="6">
    <location>
        <begin position="222"/>
        <end position="241"/>
    </location>
</feature>
<evidence type="ECO:0000256" key="4">
    <source>
        <dbReference type="ARBA" id="ARBA00022989"/>
    </source>
</evidence>
<feature type="transmembrane region" description="Helical" evidence="6">
    <location>
        <begin position="98"/>
        <end position="114"/>
    </location>
</feature>
<sequence length="248" mass="27798">MMNYLAVQNKGENGILRIDPRTKIILMILGNVAIFLESSFQIEIVLILSYLFFGFLCGAYKSPTKIVVAYFSFSLLQYLSMVYLSGALALMLITFAKFINMILPCALLASIMISTTKANEFMAGLNKMNVSKKVIIPLTVMIRYFPVIFQDFRKIKDAMRMRDVNPSFLGFLKNPSDTIECIYVPMLMSASKVADELSAAAITRAIENPSPRTCMVKMKMKFCDYLCISVMGIVILLEALIRGGVFFG</sequence>
<keyword evidence="5 6" id="KW-0472">Membrane</keyword>
<evidence type="ECO:0000256" key="3">
    <source>
        <dbReference type="ARBA" id="ARBA00022692"/>
    </source>
</evidence>
<accession>A0ABP3UMJ2</accession>
<dbReference type="Proteomes" id="UP001501510">
    <property type="component" value="Unassembled WGS sequence"/>
</dbReference>
<protein>
    <submittedName>
        <fullName evidence="7">Energy-coupling factor transporter transmembrane component T</fullName>
    </submittedName>
</protein>
<dbReference type="Pfam" id="PF02361">
    <property type="entry name" value="CbiQ"/>
    <property type="match status" value="1"/>
</dbReference>
<proteinExistence type="predicted"/>
<feature type="transmembrane region" description="Helical" evidence="6">
    <location>
        <begin position="24"/>
        <end position="55"/>
    </location>
</feature>
<dbReference type="InterPro" id="IPR051611">
    <property type="entry name" value="ECF_transporter_component"/>
</dbReference>
<evidence type="ECO:0000256" key="5">
    <source>
        <dbReference type="ARBA" id="ARBA00023136"/>
    </source>
</evidence>
<evidence type="ECO:0000256" key="2">
    <source>
        <dbReference type="ARBA" id="ARBA00022475"/>
    </source>
</evidence>
<comment type="caution">
    <text evidence="7">The sequence shown here is derived from an EMBL/GenBank/DDBJ whole genome shotgun (WGS) entry which is preliminary data.</text>
</comment>
<dbReference type="EMBL" id="BAAACG010000006">
    <property type="protein sequence ID" value="GAA0736826.1"/>
    <property type="molecule type" value="Genomic_DNA"/>
</dbReference>
<dbReference type="InterPro" id="IPR003339">
    <property type="entry name" value="ABC/ECF_trnsptr_transmembrane"/>
</dbReference>
<name>A0ABP3UMJ2_9CLOT</name>
<gene>
    <name evidence="7" type="ORF">GCM10008906_12370</name>
</gene>
<feature type="transmembrane region" description="Helical" evidence="6">
    <location>
        <begin position="134"/>
        <end position="152"/>
    </location>
</feature>
<evidence type="ECO:0000256" key="6">
    <source>
        <dbReference type="SAM" id="Phobius"/>
    </source>
</evidence>
<dbReference type="CDD" id="cd16914">
    <property type="entry name" value="EcfT"/>
    <property type="match status" value="1"/>
</dbReference>
<organism evidence="7 8">
    <name type="scientific">Clostridium oceanicum</name>
    <dbReference type="NCBI Taxonomy" id="1543"/>
    <lineage>
        <taxon>Bacteria</taxon>
        <taxon>Bacillati</taxon>
        <taxon>Bacillota</taxon>
        <taxon>Clostridia</taxon>
        <taxon>Eubacteriales</taxon>
        <taxon>Clostridiaceae</taxon>
        <taxon>Clostridium</taxon>
    </lineage>
</organism>
<dbReference type="RefSeq" id="WP_343759911.1">
    <property type="nucleotide sequence ID" value="NZ_BAAACG010000006.1"/>
</dbReference>
<evidence type="ECO:0000256" key="1">
    <source>
        <dbReference type="ARBA" id="ARBA00004141"/>
    </source>
</evidence>